<dbReference type="EMBL" id="LT608158">
    <property type="protein sequence ID" value="SCN59164.1"/>
    <property type="molecule type" value="Genomic_DNA"/>
</dbReference>
<reference evidence="4 5" key="1">
    <citation type="journal article" date="2014" name="BMC Biol.">
        <title>A comprehensive evaluation of rodent malaria parasite genomes and gene expression.</title>
        <authorList>
            <person name="Otto T.D."/>
            <person name="Bohme U."/>
            <person name="Jackson A.P."/>
            <person name="Hunt M."/>
            <person name="Franke-Fayard B."/>
            <person name="Hoeijmakers W.A."/>
            <person name="Religa A.A."/>
            <person name="Robertson L."/>
            <person name="Sanders M."/>
            <person name="Ogun S.A."/>
            <person name="Cunningham D."/>
            <person name="Erhart A."/>
            <person name="Billker O."/>
            <person name="Khan S.M."/>
            <person name="Stunnenberg H.G."/>
            <person name="Langhorne J."/>
            <person name="Holder A.A."/>
            <person name="Waters A.P."/>
            <person name="Newbold C.I."/>
            <person name="Pain A."/>
            <person name="Berriman M."/>
            <person name="Janse C.J."/>
        </authorList>
    </citation>
    <scope>NUCLEOTIDE SEQUENCE [LARGE SCALE GENOMIC DNA]</scope>
    <source>
        <strain evidence="4 5">AS</strain>
    </source>
</reference>
<keyword evidence="5" id="KW-1185">Reference proteome</keyword>
<dbReference type="VEuPathDB" id="PlasmoDB:PCHAS_0619700"/>
<feature type="transmembrane region" description="Helical" evidence="1">
    <location>
        <begin position="44"/>
        <end position="61"/>
    </location>
</feature>
<reference evidence="4" key="2">
    <citation type="submission" date="2014-05" db="EMBL/GenBank/DDBJ databases">
        <authorList>
            <person name="Aslett M.A."/>
            <person name="De Silva N."/>
        </authorList>
    </citation>
    <scope>NUCLEOTIDE SEQUENCE</scope>
    <source>
        <strain evidence="4">AS</strain>
    </source>
</reference>
<dbReference type="Proteomes" id="UP000071118">
    <property type="component" value="Chromosome 6"/>
</dbReference>
<evidence type="ECO:0000313" key="7">
    <source>
        <dbReference type="Proteomes" id="UP000507163"/>
    </source>
</evidence>
<dbReference type="KEGG" id="pcb:PCHAS_0619700"/>
<evidence type="ECO:0000313" key="5">
    <source>
        <dbReference type="Proteomes" id="UP000071118"/>
    </source>
</evidence>
<evidence type="ECO:0000313" key="2">
    <source>
        <dbReference type="EMBL" id="SCM19945.1"/>
    </source>
</evidence>
<dbReference type="EMBL" id="LK022883">
    <property type="protein sequence ID" value="VTZ67793.1"/>
    <property type="molecule type" value="Genomic_DNA"/>
</dbReference>
<organism evidence="2 7">
    <name type="scientific">Plasmodium chabaudi chabaudi</name>
    <dbReference type="NCBI Taxonomy" id="31271"/>
    <lineage>
        <taxon>Eukaryota</taxon>
        <taxon>Sar</taxon>
        <taxon>Alveolata</taxon>
        <taxon>Apicomplexa</taxon>
        <taxon>Aconoidasida</taxon>
        <taxon>Haemosporida</taxon>
        <taxon>Plasmodiidae</taxon>
        <taxon>Plasmodium</taxon>
        <taxon>Plasmodium (Vinckeia)</taxon>
    </lineage>
</organism>
<dbReference type="AlphaFoldDB" id="A0A077TI67"/>
<dbReference type="GeneID" id="27794663"/>
<dbReference type="RefSeq" id="XP_016653471.1">
    <property type="nucleotide sequence ID" value="XM_016797529.1"/>
</dbReference>
<sequence length="135" mass="16408">MSYASCHYNYVNINQNQKEDLHRFETSIIDNYKYYKRVENRSRIRIVLTILLISFGVYGIYKSRDNKIVIETLNNIPLMISVIVFLFYRIKSYYKNLFKCRNYLKNLNKTLKEFNLYLDRTNLKLCIIGDLRKEH</sequence>
<proteinExistence type="predicted"/>
<dbReference type="OrthoDB" id="368723at2759"/>
<name>A0A077TI67_PLACU</name>
<dbReference type="Proteomes" id="UP000195489">
    <property type="component" value="Chromosome 6"/>
</dbReference>
<keyword evidence="1" id="KW-0472">Membrane</keyword>
<evidence type="ECO:0000256" key="1">
    <source>
        <dbReference type="SAM" id="Phobius"/>
    </source>
</evidence>
<protein>
    <submittedName>
        <fullName evidence="2">Uncharacterized protein</fullName>
    </submittedName>
</protein>
<dbReference type="Proteomes" id="UP000507163">
    <property type="component" value="Chromosome 6"/>
</dbReference>
<feature type="transmembrane region" description="Helical" evidence="1">
    <location>
        <begin position="73"/>
        <end position="90"/>
    </location>
</feature>
<evidence type="ECO:0000313" key="3">
    <source>
        <dbReference type="EMBL" id="SCN59164.1"/>
    </source>
</evidence>
<evidence type="ECO:0000313" key="6">
    <source>
        <dbReference type="Proteomes" id="UP000195489"/>
    </source>
</evidence>
<gene>
    <name evidence="2" type="ORF">PCHAJ_000109600</name>
    <name evidence="4" type="ORF">PCHAS_0619700</name>
    <name evidence="3" type="ORF">PCHCB_000108900</name>
</gene>
<evidence type="ECO:0000313" key="4">
    <source>
        <dbReference type="EMBL" id="VTZ67793.1"/>
    </source>
</evidence>
<keyword evidence="1" id="KW-0812">Transmembrane</keyword>
<accession>A0A077TI67</accession>
<reference evidence="6 7" key="3">
    <citation type="submission" date="2016-08" db="EMBL/GenBank/DDBJ databases">
        <authorList>
            <consortium name="Pathogen Informatics"/>
        </authorList>
    </citation>
    <scope>NUCLEOTIDE SEQUENCE [LARGE SCALE GENOMIC DNA]</scope>
    <source>
        <strain evidence="2 7">AJ</strain>
        <strain evidence="4">AS</strain>
        <strain evidence="3 6">CB</strain>
    </source>
</reference>
<keyword evidence="1" id="KW-1133">Transmembrane helix</keyword>
<dbReference type="EMBL" id="LT608172">
    <property type="protein sequence ID" value="SCM19945.1"/>
    <property type="molecule type" value="Genomic_DNA"/>
</dbReference>